<keyword evidence="6" id="KW-1185">Reference proteome</keyword>
<keyword evidence="1" id="KW-0805">Transcription regulation</keyword>
<keyword evidence="3" id="KW-0804">Transcription</keyword>
<dbReference type="PRINTS" id="PR00038">
    <property type="entry name" value="HTHLUXR"/>
</dbReference>
<organism evidence="5 6">
    <name type="scientific">Actinoplanes lutulentus</name>
    <dbReference type="NCBI Taxonomy" id="1287878"/>
    <lineage>
        <taxon>Bacteria</taxon>
        <taxon>Bacillati</taxon>
        <taxon>Actinomycetota</taxon>
        <taxon>Actinomycetes</taxon>
        <taxon>Micromonosporales</taxon>
        <taxon>Micromonosporaceae</taxon>
        <taxon>Actinoplanes</taxon>
    </lineage>
</organism>
<dbReference type="Proteomes" id="UP000249341">
    <property type="component" value="Unassembled WGS sequence"/>
</dbReference>
<keyword evidence="2" id="KW-0238">DNA-binding</keyword>
<dbReference type="AlphaFoldDB" id="A0A327ZDE6"/>
<dbReference type="EMBL" id="QLMJ01000007">
    <property type="protein sequence ID" value="RAK36756.1"/>
    <property type="molecule type" value="Genomic_DNA"/>
</dbReference>
<dbReference type="PROSITE" id="PS50043">
    <property type="entry name" value="HTH_LUXR_2"/>
    <property type="match status" value="1"/>
</dbReference>
<reference evidence="5 6" key="1">
    <citation type="submission" date="2018-06" db="EMBL/GenBank/DDBJ databases">
        <title>Genomic Encyclopedia of Type Strains, Phase III (KMG-III): the genomes of soil and plant-associated and newly described type strains.</title>
        <authorList>
            <person name="Whitman W."/>
        </authorList>
    </citation>
    <scope>NUCLEOTIDE SEQUENCE [LARGE SCALE GENOMIC DNA]</scope>
    <source>
        <strain evidence="5 6">CGMCC 4.7090</strain>
    </source>
</reference>
<evidence type="ECO:0000313" key="6">
    <source>
        <dbReference type="Proteomes" id="UP000249341"/>
    </source>
</evidence>
<dbReference type="Gene3D" id="1.25.40.10">
    <property type="entry name" value="Tetratricopeptide repeat domain"/>
    <property type="match status" value="1"/>
</dbReference>
<comment type="caution">
    <text evidence="5">The sequence shown here is derived from an EMBL/GenBank/DDBJ whole genome shotgun (WGS) entry which is preliminary data.</text>
</comment>
<name>A0A327ZDE6_9ACTN</name>
<dbReference type="InterPro" id="IPR059106">
    <property type="entry name" value="WHD_MalT"/>
</dbReference>
<proteinExistence type="predicted"/>
<dbReference type="InterPro" id="IPR011990">
    <property type="entry name" value="TPR-like_helical_dom_sf"/>
</dbReference>
<dbReference type="InterPro" id="IPR016032">
    <property type="entry name" value="Sig_transdc_resp-reg_C-effctor"/>
</dbReference>
<dbReference type="CDD" id="cd06170">
    <property type="entry name" value="LuxR_C_like"/>
    <property type="match status" value="1"/>
</dbReference>
<evidence type="ECO:0000256" key="2">
    <source>
        <dbReference type="ARBA" id="ARBA00023125"/>
    </source>
</evidence>
<sequence>MSTSDQPAIAEPHLIRPRLHGLLDDGVQRAVTLIRAGPGWGKTTLAAAWAARRPQPVAWLTLRRWHSTVPGFCSGVAAALQAAFPPASVPGRFGHVSDENGLRRLCGGFGQPVPLVLDDMQAIDGSPAMRVLAALIRRQPAGLRFVLLSRTEPDLPLHVPRSAGGLFPLSAADLRFDDRESAALVTLLRPGAVTAATGVVTGPAEGWPVGLRLAALTHGSDPGEEIGDYLTREVIGGQSAAVRRFLMRTSIVDEVPPELADVLAGGTGSRRVLTLLEGRTGLVTGSRYHGQLRAELRRMLDREAPDEVAGLHRRAARWYAGARMIPEAMRHAADGGDWDYLSRLVVVLGPQLSLSPQRDTFAMMLRRIPPELLPTTAEFVVCAVMLAVFAGDIRAVPALIDRARSLLAGRPPVERQAVGIVVDLIEVCTVLRVTGDMPAMVAAAGRILDQLRAEPRTLPIAPHVRAVAKINKGVALLWTLQLEDARQHLSAGLAEARDLGMPITAITAESHLALIAYFRGSLREAERRACEAYAQAEALDVTGSIQVTAAYLALALVEVERDRHVEAQVLLRNAQRSVADPPEATLAVVSVLVRAHLALALGDVAAVAAALRQAREDAGPSLRAPLLSRWLNAVQCEIDLANGEPARVVERLGEVAGPSPAEQVLLGRAHLALGHGTDDLHQVLTGNDPFAAVTAGIAIALAAEARNDSARGEAVRGTAAAARAVALADQEGIIRPFRVLGAGHLRKPEPDSILAEPLTEREIEVLQFLPSVLTASEIAVELAVSVNTIKAHLRSIYRKLGAARRREAVTRANNLNLL</sequence>
<accession>A0A327ZDE6</accession>
<dbReference type="Pfam" id="PF25873">
    <property type="entry name" value="WHD_MalT"/>
    <property type="match status" value="1"/>
</dbReference>
<dbReference type="Gene3D" id="1.10.10.10">
    <property type="entry name" value="Winged helix-like DNA-binding domain superfamily/Winged helix DNA-binding domain"/>
    <property type="match status" value="1"/>
</dbReference>
<feature type="domain" description="HTH luxR-type" evidence="4">
    <location>
        <begin position="751"/>
        <end position="816"/>
    </location>
</feature>
<dbReference type="InterPro" id="IPR000792">
    <property type="entry name" value="Tscrpt_reg_LuxR_C"/>
</dbReference>
<evidence type="ECO:0000259" key="4">
    <source>
        <dbReference type="PROSITE" id="PS50043"/>
    </source>
</evidence>
<dbReference type="SUPFAM" id="SSF46894">
    <property type="entry name" value="C-terminal effector domain of the bipartite response regulators"/>
    <property type="match status" value="1"/>
</dbReference>
<gene>
    <name evidence="5" type="ORF">B0I29_10718</name>
</gene>
<dbReference type="OrthoDB" id="134985at2"/>
<dbReference type="SMART" id="SM00421">
    <property type="entry name" value="HTH_LUXR"/>
    <property type="match status" value="1"/>
</dbReference>
<dbReference type="PANTHER" id="PTHR44688">
    <property type="entry name" value="DNA-BINDING TRANSCRIPTIONAL ACTIVATOR DEVR_DOSR"/>
    <property type="match status" value="1"/>
</dbReference>
<protein>
    <submittedName>
        <fullName evidence="5">LuxR family maltose regulon positive regulatory protein</fullName>
    </submittedName>
</protein>
<evidence type="ECO:0000256" key="3">
    <source>
        <dbReference type="ARBA" id="ARBA00023163"/>
    </source>
</evidence>
<dbReference type="GO" id="GO:0006355">
    <property type="term" value="P:regulation of DNA-templated transcription"/>
    <property type="evidence" value="ECO:0007669"/>
    <property type="project" value="InterPro"/>
</dbReference>
<dbReference type="GO" id="GO:0003677">
    <property type="term" value="F:DNA binding"/>
    <property type="evidence" value="ECO:0007669"/>
    <property type="project" value="UniProtKB-KW"/>
</dbReference>
<dbReference type="Pfam" id="PF00196">
    <property type="entry name" value="GerE"/>
    <property type="match status" value="1"/>
</dbReference>
<evidence type="ECO:0000256" key="1">
    <source>
        <dbReference type="ARBA" id="ARBA00023015"/>
    </source>
</evidence>
<dbReference type="InterPro" id="IPR036388">
    <property type="entry name" value="WH-like_DNA-bd_sf"/>
</dbReference>
<dbReference type="RefSeq" id="WP_111649982.1">
    <property type="nucleotide sequence ID" value="NZ_JACHWI010000001.1"/>
</dbReference>
<dbReference type="PANTHER" id="PTHR44688:SF16">
    <property type="entry name" value="DNA-BINDING TRANSCRIPTIONAL ACTIVATOR DEVR_DOSR"/>
    <property type="match status" value="1"/>
</dbReference>
<evidence type="ECO:0000313" key="5">
    <source>
        <dbReference type="EMBL" id="RAK36756.1"/>
    </source>
</evidence>